<dbReference type="EMBL" id="BPVZ01000053">
    <property type="protein sequence ID" value="GKV19807.1"/>
    <property type="molecule type" value="Genomic_DNA"/>
</dbReference>
<evidence type="ECO:0000256" key="1">
    <source>
        <dbReference type="SAM" id="MobiDB-lite"/>
    </source>
</evidence>
<keyword evidence="3" id="KW-1185">Reference proteome</keyword>
<gene>
    <name evidence="2" type="ORF">SLEP1_g30025</name>
</gene>
<accession>A0AAV5K7F9</accession>
<name>A0AAV5K7F9_9ROSI</name>
<comment type="caution">
    <text evidence="2">The sequence shown here is derived from an EMBL/GenBank/DDBJ whole genome shotgun (WGS) entry which is preliminary data.</text>
</comment>
<organism evidence="2 3">
    <name type="scientific">Rubroshorea leprosula</name>
    <dbReference type="NCBI Taxonomy" id="152421"/>
    <lineage>
        <taxon>Eukaryota</taxon>
        <taxon>Viridiplantae</taxon>
        <taxon>Streptophyta</taxon>
        <taxon>Embryophyta</taxon>
        <taxon>Tracheophyta</taxon>
        <taxon>Spermatophyta</taxon>
        <taxon>Magnoliopsida</taxon>
        <taxon>eudicotyledons</taxon>
        <taxon>Gunneridae</taxon>
        <taxon>Pentapetalae</taxon>
        <taxon>rosids</taxon>
        <taxon>malvids</taxon>
        <taxon>Malvales</taxon>
        <taxon>Dipterocarpaceae</taxon>
        <taxon>Rubroshorea</taxon>
    </lineage>
</organism>
<dbReference type="Proteomes" id="UP001054252">
    <property type="component" value="Unassembled WGS sequence"/>
</dbReference>
<protein>
    <submittedName>
        <fullName evidence="2">Uncharacterized protein</fullName>
    </submittedName>
</protein>
<sequence length="116" mass="13349">MRGKEEEKERRRREKKVENQRTKMKLTELCTDGLIVEKKRNERRNPPTTKLHTVCGYSYNKVMVVEVEVEMEIGGDGGGHGFALVMTTDGGRGCDDGYYKKMVNIPRGDFYWISGE</sequence>
<feature type="compositionally biased region" description="Basic and acidic residues" evidence="1">
    <location>
        <begin position="1"/>
        <end position="21"/>
    </location>
</feature>
<dbReference type="AlphaFoldDB" id="A0AAV5K7F9"/>
<feature type="region of interest" description="Disordered" evidence="1">
    <location>
        <begin position="1"/>
        <end position="22"/>
    </location>
</feature>
<proteinExistence type="predicted"/>
<evidence type="ECO:0000313" key="2">
    <source>
        <dbReference type="EMBL" id="GKV19807.1"/>
    </source>
</evidence>
<evidence type="ECO:0000313" key="3">
    <source>
        <dbReference type="Proteomes" id="UP001054252"/>
    </source>
</evidence>
<reference evidence="2 3" key="1">
    <citation type="journal article" date="2021" name="Commun. Biol.">
        <title>The genome of Shorea leprosula (Dipterocarpaceae) highlights the ecological relevance of drought in aseasonal tropical rainforests.</title>
        <authorList>
            <person name="Ng K.K.S."/>
            <person name="Kobayashi M.J."/>
            <person name="Fawcett J.A."/>
            <person name="Hatakeyama M."/>
            <person name="Paape T."/>
            <person name="Ng C.H."/>
            <person name="Ang C.C."/>
            <person name="Tnah L.H."/>
            <person name="Lee C.T."/>
            <person name="Nishiyama T."/>
            <person name="Sese J."/>
            <person name="O'Brien M.J."/>
            <person name="Copetti D."/>
            <person name="Mohd Noor M.I."/>
            <person name="Ong R.C."/>
            <person name="Putra M."/>
            <person name="Sireger I.Z."/>
            <person name="Indrioko S."/>
            <person name="Kosugi Y."/>
            <person name="Izuno A."/>
            <person name="Isagi Y."/>
            <person name="Lee S.L."/>
            <person name="Shimizu K.K."/>
        </authorList>
    </citation>
    <scope>NUCLEOTIDE SEQUENCE [LARGE SCALE GENOMIC DNA]</scope>
    <source>
        <strain evidence="2">214</strain>
    </source>
</reference>